<dbReference type="AlphaFoldDB" id="A0A101M476"/>
<gene>
    <name evidence="1" type="ORF">ABT39_MTgene363</name>
</gene>
<reference evidence="1" key="1">
    <citation type="journal article" date="2015" name="Genome Biol. Evol.">
        <title>Organellar Genomes of White Spruce (Picea glauca): Assembly and Annotation.</title>
        <authorList>
            <person name="Jackman S.D."/>
            <person name="Warren R.L."/>
            <person name="Gibb E.A."/>
            <person name="Vandervalk B.P."/>
            <person name="Mohamadi H."/>
            <person name="Chu J."/>
            <person name="Raymond A."/>
            <person name="Pleasance S."/>
            <person name="Coope R."/>
            <person name="Wildung M.R."/>
            <person name="Ritland C.E."/>
            <person name="Bousquet J."/>
            <person name="Jones S.J."/>
            <person name="Bohlmann J."/>
            <person name="Birol I."/>
        </authorList>
    </citation>
    <scope>NUCLEOTIDE SEQUENCE [LARGE SCALE GENOMIC DNA]</scope>
    <source>
        <tissue evidence="1">Flushing bud</tissue>
    </source>
</reference>
<protein>
    <submittedName>
        <fullName evidence="1">Uncharacterized protein</fullName>
    </submittedName>
</protein>
<sequence length="78" mass="9376">MRLSFRMFPRRSFQGCVQRQYGGEFRGSRSEGKAEVKYVGVRYQRLSFSLVPRHRYDSEVPKAIPKALWEEFRGWMRV</sequence>
<proteinExistence type="predicted"/>
<dbReference type="EMBL" id="LKAM01000001">
    <property type="protein sequence ID" value="KUM50520.1"/>
    <property type="molecule type" value="Genomic_DNA"/>
</dbReference>
<keyword evidence="1" id="KW-0496">Mitochondrion</keyword>
<accession>A0A101M476</accession>
<evidence type="ECO:0000313" key="1">
    <source>
        <dbReference type="EMBL" id="KUM50520.1"/>
    </source>
</evidence>
<organism evidence="1">
    <name type="scientific">Picea glauca</name>
    <name type="common">White spruce</name>
    <name type="synonym">Pinus glauca</name>
    <dbReference type="NCBI Taxonomy" id="3330"/>
    <lineage>
        <taxon>Eukaryota</taxon>
        <taxon>Viridiplantae</taxon>
        <taxon>Streptophyta</taxon>
        <taxon>Embryophyta</taxon>
        <taxon>Tracheophyta</taxon>
        <taxon>Spermatophyta</taxon>
        <taxon>Pinopsida</taxon>
        <taxon>Pinidae</taxon>
        <taxon>Conifers I</taxon>
        <taxon>Pinales</taxon>
        <taxon>Pinaceae</taxon>
        <taxon>Picea</taxon>
    </lineage>
</organism>
<name>A0A101M476_PICGL</name>
<geneLocation type="mitochondrion" evidence="1"/>
<comment type="caution">
    <text evidence="1">The sequence shown here is derived from an EMBL/GenBank/DDBJ whole genome shotgun (WGS) entry which is preliminary data.</text>
</comment>